<evidence type="ECO:0000256" key="3">
    <source>
        <dbReference type="ARBA" id="ARBA00022989"/>
    </source>
</evidence>
<comment type="subcellular location">
    <subcellularLocation>
        <location evidence="1">Membrane</location>
    </subcellularLocation>
</comment>
<reference evidence="5" key="1">
    <citation type="submission" date="2021-06" db="EMBL/GenBank/DDBJ databases">
        <title>Comparative genomics, transcriptomics and evolutionary studies reveal genomic signatures of adaptation to plant cell wall in hemibiotrophic fungi.</title>
        <authorList>
            <consortium name="DOE Joint Genome Institute"/>
            <person name="Baroncelli R."/>
            <person name="Diaz J.F."/>
            <person name="Benocci T."/>
            <person name="Peng M."/>
            <person name="Battaglia E."/>
            <person name="Haridas S."/>
            <person name="Andreopoulos W."/>
            <person name="Labutti K."/>
            <person name="Pangilinan J."/>
            <person name="Floch G.L."/>
            <person name="Makela M.R."/>
            <person name="Henrissat B."/>
            <person name="Grigoriev I.V."/>
            <person name="Crouch J.A."/>
            <person name="De Vries R.P."/>
            <person name="Sukno S.A."/>
            <person name="Thon M.R."/>
        </authorList>
    </citation>
    <scope>NUCLEOTIDE SEQUENCE</scope>
    <source>
        <strain evidence="5">CBS 125086</strain>
    </source>
</reference>
<evidence type="ECO:0000313" key="6">
    <source>
        <dbReference type="Proteomes" id="UP001230504"/>
    </source>
</evidence>
<sequence>MADNEKSQTESADRAEYGSYTPNVALIEAAAAASEKEGKLARKELFSRYWPAATYSMLLSLALVMEGMDVGLINNFFAQNAYLNKFGWPDANGDQHISASWQAAIGNGNNLGSIVGLLLNGWLQSR</sequence>
<protein>
    <submittedName>
        <fullName evidence="5">Uncharacterized protein</fullName>
    </submittedName>
</protein>
<evidence type="ECO:0000256" key="4">
    <source>
        <dbReference type="ARBA" id="ARBA00023136"/>
    </source>
</evidence>
<keyword evidence="6" id="KW-1185">Reference proteome</keyword>
<dbReference type="Proteomes" id="UP001230504">
    <property type="component" value="Unassembled WGS sequence"/>
</dbReference>
<accession>A0AAD8PIA6</accession>
<dbReference type="AlphaFoldDB" id="A0AAD8PIA6"/>
<keyword evidence="2" id="KW-0812">Transmembrane</keyword>
<dbReference type="GO" id="GO:0022857">
    <property type="term" value="F:transmembrane transporter activity"/>
    <property type="evidence" value="ECO:0007669"/>
    <property type="project" value="InterPro"/>
</dbReference>
<dbReference type="InterPro" id="IPR005828">
    <property type="entry name" value="MFS_sugar_transport-like"/>
</dbReference>
<dbReference type="EMBL" id="JAHLJV010000287">
    <property type="protein sequence ID" value="KAK1561510.1"/>
    <property type="molecule type" value="Genomic_DNA"/>
</dbReference>
<name>A0AAD8PIA6_9PEZI</name>
<dbReference type="Pfam" id="PF00083">
    <property type="entry name" value="Sugar_tr"/>
    <property type="match status" value="1"/>
</dbReference>
<dbReference type="RefSeq" id="XP_060406690.1">
    <property type="nucleotide sequence ID" value="XM_060556246.1"/>
</dbReference>
<organism evidence="5 6">
    <name type="scientific">Colletotrichum navitas</name>
    <dbReference type="NCBI Taxonomy" id="681940"/>
    <lineage>
        <taxon>Eukaryota</taxon>
        <taxon>Fungi</taxon>
        <taxon>Dikarya</taxon>
        <taxon>Ascomycota</taxon>
        <taxon>Pezizomycotina</taxon>
        <taxon>Sordariomycetes</taxon>
        <taxon>Hypocreomycetidae</taxon>
        <taxon>Glomerellales</taxon>
        <taxon>Glomerellaceae</taxon>
        <taxon>Colletotrichum</taxon>
        <taxon>Colletotrichum graminicola species complex</taxon>
    </lineage>
</organism>
<keyword evidence="3" id="KW-1133">Transmembrane helix</keyword>
<proteinExistence type="predicted"/>
<comment type="caution">
    <text evidence="5">The sequence shown here is derived from an EMBL/GenBank/DDBJ whole genome shotgun (WGS) entry which is preliminary data.</text>
</comment>
<evidence type="ECO:0000313" key="5">
    <source>
        <dbReference type="EMBL" id="KAK1561510.1"/>
    </source>
</evidence>
<gene>
    <name evidence="5" type="ORF">LY79DRAFT_531306</name>
</gene>
<feature type="non-terminal residue" evidence="5">
    <location>
        <position position="126"/>
    </location>
</feature>
<dbReference type="GeneID" id="85440486"/>
<keyword evidence="4" id="KW-0472">Membrane</keyword>
<evidence type="ECO:0000256" key="1">
    <source>
        <dbReference type="ARBA" id="ARBA00004370"/>
    </source>
</evidence>
<dbReference type="GO" id="GO:0016020">
    <property type="term" value="C:membrane"/>
    <property type="evidence" value="ECO:0007669"/>
    <property type="project" value="UniProtKB-SubCell"/>
</dbReference>
<evidence type="ECO:0000256" key="2">
    <source>
        <dbReference type="ARBA" id="ARBA00022692"/>
    </source>
</evidence>